<evidence type="ECO:0000259" key="8">
    <source>
        <dbReference type="PROSITE" id="PS50968"/>
    </source>
</evidence>
<evidence type="ECO:0000256" key="7">
    <source>
        <dbReference type="PROSITE-ProRule" id="PRU00409"/>
    </source>
</evidence>
<dbReference type="Gene3D" id="2.40.50.100">
    <property type="match status" value="1"/>
</dbReference>
<dbReference type="GO" id="GO:0046872">
    <property type="term" value="F:metal ion binding"/>
    <property type="evidence" value="ECO:0007669"/>
    <property type="project" value="InterPro"/>
</dbReference>
<dbReference type="RefSeq" id="WP_127768266.1">
    <property type="nucleotide sequence ID" value="NZ_SADE01000004.1"/>
</dbReference>
<dbReference type="Pfam" id="PF02786">
    <property type="entry name" value="CPSase_L_D2"/>
    <property type="match status" value="1"/>
</dbReference>
<dbReference type="InterPro" id="IPR000089">
    <property type="entry name" value="Biotin_lipoyl"/>
</dbReference>
<proteinExistence type="predicted"/>
<dbReference type="FunFam" id="3.30.470.20:FF:000028">
    <property type="entry name" value="Methylcrotonoyl-CoA carboxylase subunit alpha, mitochondrial"/>
    <property type="match status" value="1"/>
</dbReference>
<keyword evidence="6" id="KW-0092">Biotin</keyword>
<dbReference type="InterPro" id="IPR005479">
    <property type="entry name" value="CPAse_ATP-bd"/>
</dbReference>
<keyword evidence="12" id="KW-1185">Reference proteome</keyword>
<dbReference type="InterPro" id="IPR011764">
    <property type="entry name" value="Biotin_carboxylation_dom"/>
</dbReference>
<evidence type="ECO:0000313" key="12">
    <source>
        <dbReference type="Proteomes" id="UP000287447"/>
    </source>
</evidence>
<dbReference type="SMART" id="SM00878">
    <property type="entry name" value="Biotin_carb_C"/>
    <property type="match status" value="1"/>
</dbReference>
<name>A0A3S2VMT4_9PROT</name>
<evidence type="ECO:0000313" key="11">
    <source>
        <dbReference type="EMBL" id="RVU34236.1"/>
    </source>
</evidence>
<keyword evidence="2" id="KW-0436">Ligase</keyword>
<dbReference type="GO" id="GO:0016874">
    <property type="term" value="F:ligase activity"/>
    <property type="evidence" value="ECO:0007669"/>
    <property type="project" value="UniProtKB-KW"/>
</dbReference>
<keyword evidence="4 7" id="KW-0067">ATP-binding</keyword>
<evidence type="ECO:0000256" key="1">
    <source>
        <dbReference type="ARBA" id="ARBA00001953"/>
    </source>
</evidence>
<dbReference type="PROSITE" id="PS50975">
    <property type="entry name" value="ATP_GRASP"/>
    <property type="match status" value="1"/>
</dbReference>
<dbReference type="NCBIfam" id="NF006367">
    <property type="entry name" value="PRK08591.1"/>
    <property type="match status" value="1"/>
</dbReference>
<dbReference type="PROSITE" id="PS50968">
    <property type="entry name" value="BIOTINYL_LIPOYL"/>
    <property type="match status" value="1"/>
</dbReference>
<evidence type="ECO:0000259" key="10">
    <source>
        <dbReference type="PROSITE" id="PS50979"/>
    </source>
</evidence>
<dbReference type="InterPro" id="IPR011054">
    <property type="entry name" value="Rudment_hybrid_motif"/>
</dbReference>
<evidence type="ECO:0000256" key="5">
    <source>
        <dbReference type="ARBA" id="ARBA00022946"/>
    </source>
</evidence>
<dbReference type="PANTHER" id="PTHR18866">
    <property type="entry name" value="CARBOXYLASE:PYRUVATE/ACETYL-COA/PROPIONYL-COA CARBOXYLASE"/>
    <property type="match status" value="1"/>
</dbReference>
<reference evidence="12" key="1">
    <citation type="submission" date="2019-01" db="EMBL/GenBank/DDBJ databases">
        <title>Gri0909 isolated from a small marine red alga.</title>
        <authorList>
            <person name="Kim J."/>
            <person name="Jeong S.E."/>
            <person name="Jeon C.O."/>
        </authorList>
    </citation>
    <scope>NUCLEOTIDE SEQUENCE [LARGE SCALE GENOMIC DNA]</scope>
    <source>
        <strain evidence="12">Gri0909</strain>
    </source>
</reference>
<evidence type="ECO:0000256" key="3">
    <source>
        <dbReference type="ARBA" id="ARBA00022741"/>
    </source>
</evidence>
<dbReference type="InterPro" id="IPR016185">
    <property type="entry name" value="PreATP-grasp_dom_sf"/>
</dbReference>
<dbReference type="Pfam" id="PF02785">
    <property type="entry name" value="Biotin_carb_C"/>
    <property type="match status" value="1"/>
</dbReference>
<dbReference type="SUPFAM" id="SSF56059">
    <property type="entry name" value="Glutathione synthetase ATP-binding domain-like"/>
    <property type="match status" value="1"/>
</dbReference>
<feature type="domain" description="Lipoyl-binding" evidence="8">
    <location>
        <begin position="594"/>
        <end position="669"/>
    </location>
</feature>
<dbReference type="InterPro" id="IPR005481">
    <property type="entry name" value="BC-like_N"/>
</dbReference>
<dbReference type="Pfam" id="PF00364">
    <property type="entry name" value="Biotin_lipoyl"/>
    <property type="match status" value="1"/>
</dbReference>
<organism evidence="11 12">
    <name type="scientific">Hwanghaeella grinnelliae</name>
    <dbReference type="NCBI Taxonomy" id="2500179"/>
    <lineage>
        <taxon>Bacteria</taxon>
        <taxon>Pseudomonadati</taxon>
        <taxon>Pseudomonadota</taxon>
        <taxon>Alphaproteobacteria</taxon>
        <taxon>Rhodospirillales</taxon>
        <taxon>Rhodospirillaceae</taxon>
        <taxon>Hwanghaeella</taxon>
    </lineage>
</organism>
<dbReference type="PROSITE" id="PS00188">
    <property type="entry name" value="BIOTIN"/>
    <property type="match status" value="1"/>
</dbReference>
<dbReference type="FunFam" id="2.40.50.100:FF:000003">
    <property type="entry name" value="Acetyl-CoA carboxylase biotin carboxyl carrier protein"/>
    <property type="match status" value="1"/>
</dbReference>
<dbReference type="PROSITE" id="PS00866">
    <property type="entry name" value="CPSASE_1"/>
    <property type="match status" value="1"/>
</dbReference>
<dbReference type="FunFam" id="3.30.1490.20:FF:000003">
    <property type="entry name" value="acetyl-CoA carboxylase isoform X1"/>
    <property type="match status" value="1"/>
</dbReference>
<dbReference type="Pfam" id="PF21139">
    <property type="entry name" value="BT_MCC_alpha"/>
    <property type="match status" value="1"/>
</dbReference>
<dbReference type="EMBL" id="SADE01000004">
    <property type="protein sequence ID" value="RVU34236.1"/>
    <property type="molecule type" value="Genomic_DNA"/>
</dbReference>
<dbReference type="InterPro" id="IPR048429">
    <property type="entry name" value="MCC_alpha_BT"/>
</dbReference>
<dbReference type="InterPro" id="IPR005482">
    <property type="entry name" value="Biotin_COase_C"/>
</dbReference>
<dbReference type="PANTHER" id="PTHR18866:SF33">
    <property type="entry name" value="METHYLCROTONOYL-COA CARBOXYLASE SUBUNIT ALPHA, MITOCHONDRIAL-RELATED"/>
    <property type="match status" value="1"/>
</dbReference>
<evidence type="ECO:0000256" key="4">
    <source>
        <dbReference type="ARBA" id="ARBA00022840"/>
    </source>
</evidence>
<comment type="caution">
    <text evidence="11">The sequence shown here is derived from an EMBL/GenBank/DDBJ whole genome shotgun (WGS) entry which is preliminary data.</text>
</comment>
<evidence type="ECO:0000256" key="6">
    <source>
        <dbReference type="ARBA" id="ARBA00023267"/>
    </source>
</evidence>
<dbReference type="InterPro" id="IPR050856">
    <property type="entry name" value="Biotin_carboxylase_complex"/>
</dbReference>
<dbReference type="Proteomes" id="UP000287447">
    <property type="component" value="Unassembled WGS sequence"/>
</dbReference>
<dbReference type="InterPro" id="IPR001882">
    <property type="entry name" value="Biotin_BS"/>
</dbReference>
<feature type="domain" description="Biotin carboxylation" evidence="10">
    <location>
        <begin position="1"/>
        <end position="452"/>
    </location>
</feature>
<gene>
    <name evidence="11" type="ORF">EOI86_24315</name>
</gene>
<dbReference type="SUPFAM" id="SSF52440">
    <property type="entry name" value="PreATP-grasp domain"/>
    <property type="match status" value="1"/>
</dbReference>
<dbReference type="Gene3D" id="3.30.700.40">
    <property type="match status" value="1"/>
</dbReference>
<accession>A0A3S2VMT4</accession>
<dbReference type="CDD" id="cd06850">
    <property type="entry name" value="biotinyl_domain"/>
    <property type="match status" value="1"/>
</dbReference>
<comment type="cofactor">
    <cofactor evidence="1">
        <name>biotin</name>
        <dbReference type="ChEBI" id="CHEBI:57586"/>
    </cofactor>
</comment>
<dbReference type="Gene3D" id="3.30.470.20">
    <property type="entry name" value="ATP-grasp fold, B domain"/>
    <property type="match status" value="1"/>
</dbReference>
<keyword evidence="5" id="KW-0809">Transit peptide</keyword>
<dbReference type="OrthoDB" id="9763189at2"/>
<sequence length="670" mass="71866">MFDKILIANRGEIACRVIRTAKALGVRTVAVYSDADATAQHVLLADEAVHIGPPAARESYLVTDKILEACRRTGAQAVHPGYGFLSENADFARALEQAGIAFIGPPASAIDAMGSKSGAKTIMEKANVPLVPGYHGDEQDAEFLAKEADRIGYPVLIKASAGGGGKGMRLVEDPAAFADALASCRRESAASFGDDKVLVERFVTRPRHIEIQVFADSQGNAVHLFERDCSLQRRHQKVIEESPAPFMSEELRARMGAAATEAAKAIGYVGAGTVEFIVESREDGRPGEFFFMEMNTRLQVEHPVTEMVTGQDLVEWQLRVAAGAPLPLGQDDITLSGHAFEARLYAEDPANDFLPSTGKLARFRTPETGAHVRIDSGVMEGDTVSVHYDPMIAKVITWDRDRGAALQRLRRALEETELAGLTSNRDFLIALCRDEEFASGRVDTGLIGRNRDSLVPAEEGPDAKVIALAALNELKAREVETARQAASGSDPHSPWSVLHGWRLNDISHVDLVFKQGDRDYPTVCKYVIGGGYEISSPAGTVSADAELDGDGRLHAVIDGARLTATVAAVGQDRVVILPGRTHRILLHDPMAGAGDTDGGTGKLTAPMPGKVTAVFVKKGDKVEAGTALMILEAMKMEHTIAAPVDGVLAEVHFQEGEQVDEGVALVAFEE</sequence>
<dbReference type="AlphaFoldDB" id="A0A3S2VMT4"/>
<evidence type="ECO:0000259" key="9">
    <source>
        <dbReference type="PROSITE" id="PS50975"/>
    </source>
</evidence>
<dbReference type="InterPro" id="IPR011053">
    <property type="entry name" value="Single_hybrid_motif"/>
</dbReference>
<feature type="domain" description="ATP-grasp" evidence="9">
    <location>
        <begin position="120"/>
        <end position="322"/>
    </location>
</feature>
<dbReference type="PROSITE" id="PS00867">
    <property type="entry name" value="CPSASE_2"/>
    <property type="match status" value="1"/>
</dbReference>
<protein>
    <submittedName>
        <fullName evidence="11">Acetyl/propionyl/methylcrotonyl-CoA carboxylase subunit alpha</fullName>
    </submittedName>
</protein>
<dbReference type="SUPFAM" id="SSF51230">
    <property type="entry name" value="Single hybrid motif"/>
    <property type="match status" value="1"/>
</dbReference>
<dbReference type="GO" id="GO:0005524">
    <property type="term" value="F:ATP binding"/>
    <property type="evidence" value="ECO:0007669"/>
    <property type="project" value="UniProtKB-UniRule"/>
</dbReference>
<evidence type="ECO:0000256" key="2">
    <source>
        <dbReference type="ARBA" id="ARBA00022598"/>
    </source>
</evidence>
<dbReference type="FunFam" id="3.40.50.20:FF:000010">
    <property type="entry name" value="Propionyl-CoA carboxylase subunit alpha"/>
    <property type="match status" value="1"/>
</dbReference>
<dbReference type="SUPFAM" id="SSF51246">
    <property type="entry name" value="Rudiment single hybrid motif"/>
    <property type="match status" value="1"/>
</dbReference>
<dbReference type="PROSITE" id="PS50979">
    <property type="entry name" value="BC"/>
    <property type="match status" value="1"/>
</dbReference>
<keyword evidence="3 7" id="KW-0547">Nucleotide-binding</keyword>
<dbReference type="InterPro" id="IPR011761">
    <property type="entry name" value="ATP-grasp"/>
</dbReference>
<dbReference type="Pfam" id="PF00289">
    <property type="entry name" value="Biotin_carb_N"/>
    <property type="match status" value="1"/>
</dbReference>